<comment type="subcellular location">
    <subcellularLocation>
        <location evidence="1">Nucleus</location>
    </subcellularLocation>
</comment>
<proteinExistence type="predicted"/>
<dbReference type="CDD" id="cd07323">
    <property type="entry name" value="LAM"/>
    <property type="match status" value="1"/>
</dbReference>
<accession>A0AA85J1X8</accession>
<dbReference type="InterPro" id="IPR036388">
    <property type="entry name" value="WH-like_DNA-bd_sf"/>
</dbReference>
<dbReference type="GO" id="GO:0003729">
    <property type="term" value="F:mRNA binding"/>
    <property type="evidence" value="ECO:0007669"/>
    <property type="project" value="TreeGrafter"/>
</dbReference>
<evidence type="ECO:0000256" key="1">
    <source>
        <dbReference type="ARBA" id="ARBA00004123"/>
    </source>
</evidence>
<dbReference type="PROSITE" id="PS50961">
    <property type="entry name" value="HTH_LA"/>
    <property type="match status" value="1"/>
</dbReference>
<dbReference type="Pfam" id="PF05383">
    <property type="entry name" value="La"/>
    <property type="match status" value="1"/>
</dbReference>
<dbReference type="PANTHER" id="PTHR22792:SF140">
    <property type="entry name" value="ACHILLES, ISOFORM A"/>
    <property type="match status" value="1"/>
</dbReference>
<dbReference type="PRINTS" id="PR00302">
    <property type="entry name" value="LUPUSLA"/>
</dbReference>
<dbReference type="WBParaSite" id="TREG1_123310.1">
    <property type="protein sequence ID" value="TREG1_123310.1"/>
    <property type="gene ID" value="TREG1_123310"/>
</dbReference>
<dbReference type="InterPro" id="IPR036390">
    <property type="entry name" value="WH_DNA-bd_sf"/>
</dbReference>
<evidence type="ECO:0000256" key="2">
    <source>
        <dbReference type="ARBA" id="ARBA00022884"/>
    </source>
</evidence>
<dbReference type="SUPFAM" id="SSF46785">
    <property type="entry name" value="Winged helix' DNA-binding domain"/>
    <property type="match status" value="1"/>
</dbReference>
<dbReference type="GO" id="GO:0005634">
    <property type="term" value="C:nucleus"/>
    <property type="evidence" value="ECO:0007669"/>
    <property type="project" value="UniProtKB-SubCell"/>
</dbReference>
<evidence type="ECO:0000256" key="4">
    <source>
        <dbReference type="PROSITE-ProRule" id="PRU00332"/>
    </source>
</evidence>
<dbReference type="Gene3D" id="1.10.10.10">
    <property type="entry name" value="Winged helix-like DNA-binding domain superfamily/Winged helix DNA-binding domain"/>
    <property type="match status" value="1"/>
</dbReference>
<feature type="domain" description="HTH La-type RNA-binding" evidence="5">
    <location>
        <begin position="25"/>
        <end position="116"/>
    </location>
</feature>
<sequence>MDVVGESHVDPPSMQDKENILVDNEPNLEKISEAIVRQCEFYFSDANILKDLFLLKQVKSSTEGWVKLKVVANFKKMQALSTDHDFIRKALSTSSKLEVSEDGDRIRRRDPLPEWDKSVYGRSIILSDFPDDADVTCEGITQFYTDRDRPPELVRVFLPGRKVSSDLKRTQVLHPQLGVKISAIVEFADRPSALEAINLARSHWGQIYAYLLTHRNKKLVATTEKKDSKRDMTSENSDMIRRPLFRDIGSLDNQVRVIHLREPICPPTDDSIGFYPGWREAVRSHRDYFRDGKECSTTIA</sequence>
<dbReference type="GO" id="GO:0006396">
    <property type="term" value="P:RNA processing"/>
    <property type="evidence" value="ECO:0007669"/>
    <property type="project" value="InterPro"/>
</dbReference>
<dbReference type="InterPro" id="IPR006630">
    <property type="entry name" value="La_HTH"/>
</dbReference>
<dbReference type="PANTHER" id="PTHR22792">
    <property type="entry name" value="LUPUS LA PROTEIN-RELATED"/>
    <property type="match status" value="1"/>
</dbReference>
<dbReference type="FunFam" id="1.10.10.10:FF:000158">
    <property type="entry name" value="La ribonucleoprotein domain family member 7"/>
    <property type="match status" value="1"/>
</dbReference>
<dbReference type="InterPro" id="IPR002344">
    <property type="entry name" value="Lupus_La"/>
</dbReference>
<keyword evidence="3" id="KW-0539">Nucleus</keyword>
<name>A0AA85J1X8_TRIRE</name>
<dbReference type="InterPro" id="IPR045180">
    <property type="entry name" value="La_dom_prot"/>
</dbReference>
<dbReference type="Proteomes" id="UP000050795">
    <property type="component" value="Unassembled WGS sequence"/>
</dbReference>
<reference evidence="7" key="2">
    <citation type="submission" date="2023-11" db="UniProtKB">
        <authorList>
            <consortium name="WormBaseParasite"/>
        </authorList>
    </citation>
    <scope>IDENTIFICATION</scope>
</reference>
<keyword evidence="2 4" id="KW-0694">RNA-binding</keyword>
<reference evidence="6" key="1">
    <citation type="submission" date="2022-06" db="EMBL/GenBank/DDBJ databases">
        <authorList>
            <person name="Berger JAMES D."/>
            <person name="Berger JAMES D."/>
        </authorList>
    </citation>
    <scope>NUCLEOTIDE SEQUENCE [LARGE SCALE GENOMIC DNA]</scope>
</reference>
<dbReference type="GO" id="GO:1990904">
    <property type="term" value="C:ribonucleoprotein complex"/>
    <property type="evidence" value="ECO:0007669"/>
    <property type="project" value="InterPro"/>
</dbReference>
<organism evidence="6 7">
    <name type="scientific">Trichobilharzia regenti</name>
    <name type="common">Nasal bird schistosome</name>
    <dbReference type="NCBI Taxonomy" id="157069"/>
    <lineage>
        <taxon>Eukaryota</taxon>
        <taxon>Metazoa</taxon>
        <taxon>Spiralia</taxon>
        <taxon>Lophotrochozoa</taxon>
        <taxon>Platyhelminthes</taxon>
        <taxon>Trematoda</taxon>
        <taxon>Digenea</taxon>
        <taxon>Strigeidida</taxon>
        <taxon>Schistosomatoidea</taxon>
        <taxon>Schistosomatidae</taxon>
        <taxon>Trichobilharzia</taxon>
    </lineage>
</organism>
<evidence type="ECO:0000259" key="5">
    <source>
        <dbReference type="PROSITE" id="PS50961"/>
    </source>
</evidence>
<keyword evidence="6" id="KW-1185">Reference proteome</keyword>
<evidence type="ECO:0000313" key="6">
    <source>
        <dbReference type="Proteomes" id="UP000050795"/>
    </source>
</evidence>
<dbReference type="SMART" id="SM00715">
    <property type="entry name" value="LA"/>
    <property type="match status" value="1"/>
</dbReference>
<evidence type="ECO:0000313" key="7">
    <source>
        <dbReference type="WBParaSite" id="TREG1_123310.1"/>
    </source>
</evidence>
<dbReference type="AlphaFoldDB" id="A0AA85J1X8"/>
<protein>
    <recommendedName>
        <fullName evidence="5">HTH La-type RNA-binding domain-containing protein</fullName>
    </recommendedName>
</protein>
<evidence type="ECO:0000256" key="3">
    <source>
        <dbReference type="ARBA" id="ARBA00023242"/>
    </source>
</evidence>